<proteinExistence type="predicted"/>
<evidence type="ECO:0000313" key="2">
    <source>
        <dbReference type="Proteomes" id="UP001062846"/>
    </source>
</evidence>
<gene>
    <name evidence="1" type="ORF">RHMOL_Rhmol07G0121300</name>
</gene>
<reference evidence="1" key="1">
    <citation type="submission" date="2022-02" db="EMBL/GenBank/DDBJ databases">
        <title>Plant Genome Project.</title>
        <authorList>
            <person name="Zhang R.-G."/>
        </authorList>
    </citation>
    <scope>NUCLEOTIDE SEQUENCE</scope>
    <source>
        <strain evidence="1">AT1</strain>
    </source>
</reference>
<organism evidence="1 2">
    <name type="scientific">Rhododendron molle</name>
    <name type="common">Chinese azalea</name>
    <name type="synonym">Azalea mollis</name>
    <dbReference type="NCBI Taxonomy" id="49168"/>
    <lineage>
        <taxon>Eukaryota</taxon>
        <taxon>Viridiplantae</taxon>
        <taxon>Streptophyta</taxon>
        <taxon>Embryophyta</taxon>
        <taxon>Tracheophyta</taxon>
        <taxon>Spermatophyta</taxon>
        <taxon>Magnoliopsida</taxon>
        <taxon>eudicotyledons</taxon>
        <taxon>Gunneridae</taxon>
        <taxon>Pentapetalae</taxon>
        <taxon>asterids</taxon>
        <taxon>Ericales</taxon>
        <taxon>Ericaceae</taxon>
        <taxon>Ericoideae</taxon>
        <taxon>Rhodoreae</taxon>
        <taxon>Rhododendron</taxon>
    </lineage>
</organism>
<evidence type="ECO:0000313" key="1">
    <source>
        <dbReference type="EMBL" id="KAI8546482.1"/>
    </source>
</evidence>
<name>A0ACC0N137_RHOML</name>
<accession>A0ACC0N137</accession>
<keyword evidence="2" id="KW-1185">Reference proteome</keyword>
<dbReference type="Proteomes" id="UP001062846">
    <property type="component" value="Chromosome 7"/>
</dbReference>
<comment type="caution">
    <text evidence="1">The sequence shown here is derived from an EMBL/GenBank/DDBJ whole genome shotgun (WGS) entry which is preliminary data.</text>
</comment>
<protein>
    <submittedName>
        <fullName evidence="1">Uncharacterized protein</fullName>
    </submittedName>
</protein>
<sequence length="334" mass="37247">MLRRLVTFFSDAPSWWRQHIDNDDPTRLLFTSCLLVSVLWLFTRILSLIISKNKYPPLPPGPRGLPLVGNLLSLEPELHAHFATLSRTYGSIFALRLGKKLTLVVTSAAVAREILKDNDVAFANRDVSVAGALSSYGGRDMVWSPYGPEWRMMRKVLVREMLSNTTLDTMYSLRRQEIRKTIGYLHSQVGTPVNIGELMFQTVLNVVTNMLWGGAATGGEEASVAVLFQPVIVEMIHLLGSRNISDLYPALAWLDLQGIGKKMKGCAKRLDVIFDGIIDQRLKMNKLSGTKGDGGKGQDFLQLLLHQKEEGDPKTPLTMIHVKALLMVCCTIRT</sequence>
<dbReference type="EMBL" id="CM046394">
    <property type="protein sequence ID" value="KAI8546482.1"/>
    <property type="molecule type" value="Genomic_DNA"/>
</dbReference>